<sequence length="834" mass="94725">MQPSVISTIDYPLNLSSDIKTVKIRSGRIWGILKNLKLLFVDLNAKPRPLVKIFDTLDNCLFIYVSSDGEYCLVLRHNALNHVCASDLQPVSTPQLPGTTIRTSTFFNNGKYLKPFLFMITDTYQVCYVNFNGNACYKVNLVAVDIPRDKTVNGVSIVLYKDGFYGLSIIYQDTIMPFILDQEFVEIKGNCDFKMQIGHTRHGSIFVENNYIGCITESPGQGQLLLEYILDINNSHPRLEHMLAQQIWYTLPPGKTLGFCVFDEFLFHFRNDGKVNIFMNGFQSEVDGFKVAGVKVCDYDTDNGELYAVYPQKVTRIRFDSNMRFRGTDAIRVWLYHRFMARNDEKSAAQCLVNISELTLNEKLDAARISTNMRFHVYRNVYEKMKEKKNPELNKAKMAIAIALYEIYTQIESCKPNPDIKAYCELTQELLKENLINMTTVRKTLDDYGWDSPLARLNNPSVVFDKLMERNEPIKAISILPKLSSDNDEFVNAALRVLSFDKAQVCNIVSKQVELNSCKYVPILTCENSREFVLELLNTGRLTNKWIAKLYAIALSKAPDVKQVEQFFIQFNRSNNGEIPCMIRTLNAEKQYSMLVSGLVAIQKYVAAATVAAKGDPISSFNLIPDDIDNEIKKRCAFTVLRSINRQKAGELANYLLKKYAGSGYDTSLLLEYLPSNTPISNLSSPLAEFTYNKKESSNEQKKNIGDALIAIGKASKLISMKENRAVVLTSTELCERCRKPFFNDEGVIYPCSHMLHVHCANQLIKDIKLDVDNNKIDYCQDCPICGYLSVRLMNEPFRGGVENGKDPFTTDPTKLSAMLNETNIMKKTSLFNL</sequence>
<dbReference type="Proteomes" id="UP000179807">
    <property type="component" value="Unassembled WGS sequence"/>
</dbReference>
<feature type="domain" description="RING-type" evidence="2">
    <location>
        <begin position="735"/>
        <end position="786"/>
    </location>
</feature>
<dbReference type="InterPro" id="IPR001841">
    <property type="entry name" value="Znf_RING"/>
</dbReference>
<evidence type="ECO:0000313" key="3">
    <source>
        <dbReference type="EMBL" id="OHT03991.1"/>
    </source>
</evidence>
<dbReference type="AlphaFoldDB" id="A0A1J4JXV2"/>
<dbReference type="GeneID" id="94840968"/>
<dbReference type="VEuPathDB" id="TrichDB:TRFO_28581"/>
<evidence type="ECO:0000256" key="1">
    <source>
        <dbReference type="PROSITE-ProRule" id="PRU00175"/>
    </source>
</evidence>
<keyword evidence="1" id="KW-0479">Metal-binding</keyword>
<dbReference type="RefSeq" id="XP_068357127.1">
    <property type="nucleotide sequence ID" value="XM_068506264.1"/>
</dbReference>
<dbReference type="PROSITE" id="PS50089">
    <property type="entry name" value="ZF_RING_2"/>
    <property type="match status" value="1"/>
</dbReference>
<comment type="caution">
    <text evidence="3">The sequence shown here is derived from an EMBL/GenBank/DDBJ whole genome shotgun (WGS) entry which is preliminary data.</text>
</comment>
<reference evidence="3" key="1">
    <citation type="submission" date="2016-10" db="EMBL/GenBank/DDBJ databases">
        <authorList>
            <person name="Benchimol M."/>
            <person name="Almeida L.G."/>
            <person name="Vasconcelos A.T."/>
            <person name="Perreira-Neves A."/>
            <person name="Rosa I.A."/>
            <person name="Tasca T."/>
            <person name="Bogo M.R."/>
            <person name="de Souza W."/>
        </authorList>
    </citation>
    <scope>NUCLEOTIDE SEQUENCE [LARGE SCALE GENOMIC DNA]</scope>
    <source>
        <strain evidence="3">K</strain>
    </source>
</reference>
<name>A0A1J4JXV2_9EUKA</name>
<accession>A0A1J4JXV2</accession>
<keyword evidence="4" id="KW-1185">Reference proteome</keyword>
<evidence type="ECO:0000313" key="4">
    <source>
        <dbReference type="Proteomes" id="UP000179807"/>
    </source>
</evidence>
<organism evidence="3 4">
    <name type="scientific">Tritrichomonas foetus</name>
    <dbReference type="NCBI Taxonomy" id="1144522"/>
    <lineage>
        <taxon>Eukaryota</taxon>
        <taxon>Metamonada</taxon>
        <taxon>Parabasalia</taxon>
        <taxon>Tritrichomonadida</taxon>
        <taxon>Tritrichomonadidae</taxon>
        <taxon>Tritrichomonas</taxon>
    </lineage>
</organism>
<dbReference type="SUPFAM" id="SSF57850">
    <property type="entry name" value="RING/U-box"/>
    <property type="match status" value="1"/>
</dbReference>
<gene>
    <name evidence="3" type="ORF">TRFO_28581</name>
</gene>
<evidence type="ECO:0000259" key="2">
    <source>
        <dbReference type="PROSITE" id="PS50089"/>
    </source>
</evidence>
<dbReference type="GO" id="GO:0008270">
    <property type="term" value="F:zinc ion binding"/>
    <property type="evidence" value="ECO:0007669"/>
    <property type="project" value="UniProtKB-KW"/>
</dbReference>
<protein>
    <recommendedName>
        <fullName evidence="2">RING-type domain-containing protein</fullName>
    </recommendedName>
</protein>
<dbReference type="OrthoDB" id="1845386at2759"/>
<keyword evidence="1" id="KW-0862">Zinc</keyword>
<keyword evidence="1" id="KW-0863">Zinc-finger</keyword>
<proteinExistence type="predicted"/>
<dbReference type="EMBL" id="MLAK01000809">
    <property type="protein sequence ID" value="OHT03991.1"/>
    <property type="molecule type" value="Genomic_DNA"/>
</dbReference>